<protein>
    <recommendedName>
        <fullName evidence="1">SPOR domain-containing protein</fullName>
    </recommendedName>
</protein>
<dbReference type="InterPro" id="IPR036680">
    <property type="entry name" value="SPOR-like_sf"/>
</dbReference>
<keyword evidence="3" id="KW-1185">Reference proteome</keyword>
<organism evidence="2 3">
    <name type="scientific">Halopseudomonas xinjiangensis</name>
    <dbReference type="NCBI Taxonomy" id="487184"/>
    <lineage>
        <taxon>Bacteria</taxon>
        <taxon>Pseudomonadati</taxon>
        <taxon>Pseudomonadota</taxon>
        <taxon>Gammaproteobacteria</taxon>
        <taxon>Pseudomonadales</taxon>
        <taxon>Pseudomonadaceae</taxon>
        <taxon>Halopseudomonas</taxon>
    </lineage>
</organism>
<dbReference type="OrthoDB" id="6193567at2"/>
<dbReference type="STRING" id="487184.SAMN05216421_2685"/>
<dbReference type="SUPFAM" id="SSF110997">
    <property type="entry name" value="Sporulation related repeat"/>
    <property type="match status" value="2"/>
</dbReference>
<dbReference type="Proteomes" id="UP000243207">
    <property type="component" value="Chromosome I"/>
</dbReference>
<sequence>MRSLFLLLLLLNILYALWQLQDGMADRALRDQADRPLEQRLVSQERAKSVEPSAAAQNLEQSVNGTVLCVSLGAFDERGRAEQLRQRMLALGIGSDVVVREVAGSLDFWLIHPVSGGRSVALAKLSELQESGIDSFLITQGSLANNLSLGVFGREDYAQARLAQLRDQGYPVRLEPVAKRGREYLVQVNSDARRLVDQALLGRLRESFPQLQHQYLPCRAVAAVTSIP</sequence>
<dbReference type="AlphaFoldDB" id="A0A1H1WW55"/>
<name>A0A1H1WW55_9GAMM</name>
<proteinExistence type="predicted"/>
<evidence type="ECO:0000313" key="2">
    <source>
        <dbReference type="EMBL" id="SDT00910.1"/>
    </source>
</evidence>
<dbReference type="EMBL" id="LT629736">
    <property type="protein sequence ID" value="SDT00910.1"/>
    <property type="molecule type" value="Genomic_DNA"/>
</dbReference>
<evidence type="ECO:0000313" key="3">
    <source>
        <dbReference type="Proteomes" id="UP000243207"/>
    </source>
</evidence>
<dbReference type="GO" id="GO:0042834">
    <property type="term" value="F:peptidoglycan binding"/>
    <property type="evidence" value="ECO:0007669"/>
    <property type="project" value="InterPro"/>
</dbReference>
<feature type="domain" description="SPOR" evidence="1">
    <location>
        <begin position="139"/>
        <end position="220"/>
    </location>
</feature>
<dbReference type="RefSeq" id="WP_093395625.1">
    <property type="nucleotide sequence ID" value="NZ_LT629736.1"/>
</dbReference>
<dbReference type="InterPro" id="IPR007730">
    <property type="entry name" value="SPOR-like_dom"/>
</dbReference>
<accession>A0A1H1WW55</accession>
<evidence type="ECO:0000259" key="1">
    <source>
        <dbReference type="PROSITE" id="PS51724"/>
    </source>
</evidence>
<gene>
    <name evidence="2" type="ORF">SAMN05216421_2685</name>
</gene>
<reference evidence="3" key="1">
    <citation type="submission" date="2016-10" db="EMBL/GenBank/DDBJ databases">
        <authorList>
            <person name="Varghese N."/>
            <person name="Submissions S."/>
        </authorList>
    </citation>
    <scope>NUCLEOTIDE SEQUENCE [LARGE SCALE GENOMIC DNA]</scope>
    <source>
        <strain evidence="3">NRRL B-51270</strain>
    </source>
</reference>
<dbReference type="PROSITE" id="PS51724">
    <property type="entry name" value="SPOR"/>
    <property type="match status" value="1"/>
</dbReference>